<organism evidence="3 4">
    <name type="scientific">Arenimonas caeni</name>
    <dbReference type="NCBI Taxonomy" id="2058085"/>
    <lineage>
        <taxon>Bacteria</taxon>
        <taxon>Pseudomonadati</taxon>
        <taxon>Pseudomonadota</taxon>
        <taxon>Gammaproteobacteria</taxon>
        <taxon>Lysobacterales</taxon>
        <taxon>Lysobacteraceae</taxon>
        <taxon>Arenimonas</taxon>
    </lineage>
</organism>
<dbReference type="AlphaFoldDB" id="A0A2P6MC92"/>
<feature type="coiled-coil region" evidence="1">
    <location>
        <begin position="170"/>
        <end position="198"/>
    </location>
</feature>
<protein>
    <recommendedName>
        <fullName evidence="5">SH3 domain-containing protein</fullName>
    </recommendedName>
</protein>
<keyword evidence="1" id="KW-0175">Coiled coil</keyword>
<keyword evidence="4" id="KW-1185">Reference proteome</keyword>
<feature type="chain" id="PRO_5015129197" description="SH3 domain-containing protein" evidence="2">
    <location>
        <begin position="20"/>
        <end position="256"/>
    </location>
</feature>
<dbReference type="Proteomes" id="UP000241736">
    <property type="component" value="Unassembled WGS sequence"/>
</dbReference>
<comment type="caution">
    <text evidence="3">The sequence shown here is derived from an EMBL/GenBank/DDBJ whole genome shotgun (WGS) entry which is preliminary data.</text>
</comment>
<reference evidence="3 4" key="1">
    <citation type="submission" date="2018-03" db="EMBL/GenBank/DDBJ databases">
        <title>Arenimonas caeni sp. nov., isolated from activated sludge.</title>
        <authorList>
            <person name="Liu H."/>
        </authorList>
    </citation>
    <scope>NUCLEOTIDE SEQUENCE [LARGE SCALE GENOMIC DNA]</scope>
    <source>
        <strain evidence="4">z29</strain>
    </source>
</reference>
<evidence type="ECO:0000313" key="3">
    <source>
        <dbReference type="EMBL" id="PRH83628.1"/>
    </source>
</evidence>
<feature type="signal peptide" evidence="2">
    <location>
        <begin position="1"/>
        <end position="19"/>
    </location>
</feature>
<sequence>MNARHVVLLLLLAPGLATARNFTPVAGEGQTLEYENGQPFILIERPGFAVAIAFEPDGRRRGWVNLGVLNRSEAPLLVSDDAISASQGARRLRVLGYEDLLKRQKRREMWATIGTALLAGMNSYSASQAGHTSYSGTYQGSSASTLYGNGGTTYASGTNSGYYSGSYYDAEAAARAQAEADQQNRELIEQTLANAEYQRASLDARALQATTLGQDESVMGGVMVVLPGKRRGGAEFTVNIRIGDQQEQVTFTESID</sequence>
<name>A0A2P6MC92_9GAMM</name>
<gene>
    <name evidence="3" type="ORF">C6N40_00325</name>
</gene>
<accession>A0A2P6MC92</accession>
<evidence type="ECO:0000313" key="4">
    <source>
        <dbReference type="Proteomes" id="UP000241736"/>
    </source>
</evidence>
<evidence type="ECO:0000256" key="1">
    <source>
        <dbReference type="SAM" id="Coils"/>
    </source>
</evidence>
<evidence type="ECO:0008006" key="5">
    <source>
        <dbReference type="Google" id="ProtNLM"/>
    </source>
</evidence>
<dbReference type="RefSeq" id="WP_106989016.1">
    <property type="nucleotide sequence ID" value="NZ_KZ679084.1"/>
</dbReference>
<keyword evidence="2" id="KW-0732">Signal</keyword>
<proteinExistence type="predicted"/>
<dbReference type="EMBL" id="PVLF01000001">
    <property type="protein sequence ID" value="PRH83628.1"/>
    <property type="molecule type" value="Genomic_DNA"/>
</dbReference>
<evidence type="ECO:0000256" key="2">
    <source>
        <dbReference type="SAM" id="SignalP"/>
    </source>
</evidence>